<protein>
    <submittedName>
        <fullName evidence="7">MacS family sensor histidine kinase</fullName>
    </submittedName>
</protein>
<evidence type="ECO:0000256" key="2">
    <source>
        <dbReference type="ARBA" id="ARBA00022777"/>
    </source>
</evidence>
<dbReference type="SUPFAM" id="SSF55874">
    <property type="entry name" value="ATPase domain of HSP90 chaperone/DNA topoisomerase II/histidine kinase"/>
    <property type="match status" value="1"/>
</dbReference>
<dbReference type="PANTHER" id="PTHR24421:SF61">
    <property type="entry name" value="OXYGEN SENSOR HISTIDINE KINASE NREB"/>
    <property type="match status" value="1"/>
</dbReference>
<name>A0ABW0BNK9_9ACTN</name>
<feature type="domain" description="DUF5931" evidence="6">
    <location>
        <begin position="12"/>
        <end position="168"/>
    </location>
</feature>
<reference evidence="8" key="1">
    <citation type="journal article" date="2019" name="Int. J. Syst. Evol. Microbiol.">
        <title>The Global Catalogue of Microorganisms (GCM) 10K type strain sequencing project: providing services to taxonomists for standard genome sequencing and annotation.</title>
        <authorList>
            <consortium name="The Broad Institute Genomics Platform"/>
            <consortium name="The Broad Institute Genome Sequencing Center for Infectious Disease"/>
            <person name="Wu L."/>
            <person name="Ma J."/>
        </authorList>
    </citation>
    <scope>NUCLEOTIDE SEQUENCE [LARGE SCALE GENOMIC DNA]</scope>
    <source>
        <strain evidence="8">DFY41</strain>
    </source>
</reference>
<evidence type="ECO:0000256" key="1">
    <source>
        <dbReference type="ARBA" id="ARBA00022679"/>
    </source>
</evidence>
<feature type="transmembrane region" description="Helical" evidence="4">
    <location>
        <begin position="48"/>
        <end position="69"/>
    </location>
</feature>
<dbReference type="GO" id="GO:0016301">
    <property type="term" value="F:kinase activity"/>
    <property type="evidence" value="ECO:0007669"/>
    <property type="project" value="UniProtKB-KW"/>
</dbReference>
<evidence type="ECO:0000313" key="8">
    <source>
        <dbReference type="Proteomes" id="UP001596087"/>
    </source>
</evidence>
<dbReference type="InterPro" id="IPR045975">
    <property type="entry name" value="DUF5931"/>
</dbReference>
<feature type="transmembrane region" description="Helical" evidence="4">
    <location>
        <begin position="108"/>
        <end position="136"/>
    </location>
</feature>
<evidence type="ECO:0000313" key="7">
    <source>
        <dbReference type="EMBL" id="MFC5178974.1"/>
    </source>
</evidence>
<feature type="transmembrane region" description="Helical" evidence="4">
    <location>
        <begin position="21"/>
        <end position="42"/>
    </location>
</feature>
<feature type="domain" description="Histidine kinase/HSP90-like ATPase" evidence="5">
    <location>
        <begin position="288"/>
        <end position="377"/>
    </location>
</feature>
<evidence type="ECO:0000259" key="5">
    <source>
        <dbReference type="Pfam" id="PF02518"/>
    </source>
</evidence>
<comment type="caution">
    <text evidence="7">The sequence shown here is derived from an EMBL/GenBank/DDBJ whole genome shotgun (WGS) entry which is preliminary data.</text>
</comment>
<proteinExistence type="predicted"/>
<evidence type="ECO:0000256" key="4">
    <source>
        <dbReference type="SAM" id="Phobius"/>
    </source>
</evidence>
<dbReference type="InterPro" id="IPR050482">
    <property type="entry name" value="Sensor_HK_TwoCompSys"/>
</dbReference>
<dbReference type="InterPro" id="IPR036890">
    <property type="entry name" value="HATPase_C_sf"/>
</dbReference>
<dbReference type="Gene3D" id="3.30.565.10">
    <property type="entry name" value="Histidine kinase-like ATPase, C-terminal domain"/>
    <property type="match status" value="1"/>
</dbReference>
<feature type="transmembrane region" description="Helical" evidence="4">
    <location>
        <begin position="148"/>
        <end position="166"/>
    </location>
</feature>
<organism evidence="7 8">
    <name type="scientific">Nocardioides taihuensis</name>
    <dbReference type="NCBI Taxonomy" id="1835606"/>
    <lineage>
        <taxon>Bacteria</taxon>
        <taxon>Bacillati</taxon>
        <taxon>Actinomycetota</taxon>
        <taxon>Actinomycetes</taxon>
        <taxon>Propionibacteriales</taxon>
        <taxon>Nocardioidaceae</taxon>
        <taxon>Nocardioides</taxon>
    </lineage>
</organism>
<keyword evidence="8" id="KW-1185">Reference proteome</keyword>
<dbReference type="NCBIfam" id="NF047322">
    <property type="entry name" value="HK_morpho_MacS"/>
    <property type="match status" value="1"/>
</dbReference>
<keyword evidence="1" id="KW-0808">Transferase</keyword>
<evidence type="ECO:0000259" key="6">
    <source>
        <dbReference type="Pfam" id="PF19354"/>
    </source>
</evidence>
<keyword evidence="2 7" id="KW-0418">Kinase</keyword>
<dbReference type="PANTHER" id="PTHR24421">
    <property type="entry name" value="NITRATE/NITRITE SENSOR PROTEIN NARX-RELATED"/>
    <property type="match status" value="1"/>
</dbReference>
<dbReference type="Pfam" id="PF02518">
    <property type="entry name" value="HATPase_c"/>
    <property type="match status" value="1"/>
</dbReference>
<dbReference type="InterPro" id="IPR003594">
    <property type="entry name" value="HATPase_dom"/>
</dbReference>
<gene>
    <name evidence="7" type="primary">macS</name>
    <name evidence="7" type="ORF">ACFPGP_19990</name>
</gene>
<feature type="transmembrane region" description="Helical" evidence="4">
    <location>
        <begin position="76"/>
        <end position="96"/>
    </location>
</feature>
<keyword evidence="3" id="KW-0902">Two-component regulatory system</keyword>
<keyword evidence="4" id="KW-0812">Transmembrane</keyword>
<accession>A0ABW0BNK9</accession>
<dbReference type="RefSeq" id="WP_378592788.1">
    <property type="nucleotide sequence ID" value="NZ_JBHSKD010000027.1"/>
</dbReference>
<dbReference type="Pfam" id="PF19354">
    <property type="entry name" value="DUF5931"/>
    <property type="match status" value="1"/>
</dbReference>
<dbReference type="EMBL" id="JBHSKD010000027">
    <property type="protein sequence ID" value="MFC5178974.1"/>
    <property type="molecule type" value="Genomic_DNA"/>
</dbReference>
<dbReference type="Proteomes" id="UP001596087">
    <property type="component" value="Unassembled WGS sequence"/>
</dbReference>
<keyword evidence="4" id="KW-1133">Transmembrane helix</keyword>
<evidence type="ECO:0000256" key="3">
    <source>
        <dbReference type="ARBA" id="ARBA00023012"/>
    </source>
</evidence>
<keyword evidence="4" id="KW-0472">Membrane</keyword>
<sequence>MGDRRLWSRPALDVEDRLFRALAILRVVVLLNAIALNIYRAPGAEHPAALAGVVAVMVVWTVVAIWAYAEPRRRTPALLVADLAIATATILVSPVVKGPGMEATIGGFWIIGALLAWAVHWNWRGGLVASVVLAVADLSVRDHVSQGNYGNTFLLLIGGPIVGFLAESLQMMASERDAAQRATVAAEERARLARAVHDGVLQVLALVQRRGRELGGEAAELGRLAGEQESVLRRLIREQDAVPSGPAGATEADLTSALAGLESDRVTVATTGAPVLLDTRVVDEVVAAARACLDNVERHVGPGAAAWVLLETLPDEVVVSVRDEGPGIPDGRLAAAAADGRLGVAESITGRLCDLGGEAVLTTGPTGSEWELRVPLRAG</sequence>